<dbReference type="InterPro" id="IPR050678">
    <property type="entry name" value="DNA_Partitioning_ATPase"/>
</dbReference>
<dbReference type="PANTHER" id="PTHR13696:SF99">
    <property type="entry name" value="COBYRINIC ACID AC-DIAMIDE SYNTHASE"/>
    <property type="match status" value="1"/>
</dbReference>
<dbReference type="EMBL" id="CP110232">
    <property type="protein sequence ID" value="WEG72384.1"/>
    <property type="molecule type" value="Genomic_DNA"/>
</dbReference>
<dbReference type="SUPFAM" id="SSF52540">
    <property type="entry name" value="P-loop containing nucleoside triphosphate hydrolases"/>
    <property type="match status" value="1"/>
</dbReference>
<dbReference type="PANTHER" id="PTHR13696">
    <property type="entry name" value="P-LOOP CONTAINING NUCLEOSIDE TRIPHOSPHATE HYDROLASE"/>
    <property type="match status" value="1"/>
</dbReference>
<sequence>MFTSSSTYFAEIIKKFEDEFDYILFDVPPTLSTFTDSAVLVSDYIVIVLQTQERSFIGAEAFIKYLQELMGSYETDFDILGILPVLQKNNAIVDKSVLKNATEEFGEENMFKTIIKNMERLKRYDITGIIDPKINKKFDMHDKNVHALYSEVTDELIERIEG</sequence>
<reference evidence="2" key="1">
    <citation type="submission" date="2022-10" db="EMBL/GenBank/DDBJ databases">
        <title>Vagococcus sp. isolated from poultry meat.</title>
        <authorList>
            <person name="Johansson P."/>
            <person name="Bjorkroth J."/>
        </authorList>
    </citation>
    <scope>NUCLEOTIDE SEQUENCE</scope>
    <source>
        <strain evidence="2">STAA11</strain>
    </source>
</reference>
<dbReference type="KEGG" id="vie:OL234_05200"/>
<gene>
    <name evidence="2" type="ORF">OL234_05200</name>
</gene>
<dbReference type="Pfam" id="PF13614">
    <property type="entry name" value="AAA_31"/>
    <property type="match status" value="1"/>
</dbReference>
<dbReference type="CDD" id="cd02042">
    <property type="entry name" value="ParAB_family"/>
    <property type="match status" value="1"/>
</dbReference>
<evidence type="ECO:0000313" key="2">
    <source>
        <dbReference type="EMBL" id="WEG72384.1"/>
    </source>
</evidence>
<dbReference type="InterPro" id="IPR025669">
    <property type="entry name" value="AAA_dom"/>
</dbReference>
<feature type="domain" description="AAA" evidence="1">
    <location>
        <begin position="5"/>
        <end position="78"/>
    </location>
</feature>
<dbReference type="AlphaFoldDB" id="A0AAF0CSW7"/>
<evidence type="ECO:0000259" key="1">
    <source>
        <dbReference type="Pfam" id="PF13614"/>
    </source>
</evidence>
<evidence type="ECO:0000313" key="3">
    <source>
        <dbReference type="Proteomes" id="UP001179647"/>
    </source>
</evidence>
<dbReference type="InterPro" id="IPR027417">
    <property type="entry name" value="P-loop_NTPase"/>
</dbReference>
<name>A0AAF0CSW7_9ENTE</name>
<protein>
    <submittedName>
        <fullName evidence="2">ParA family protein</fullName>
    </submittedName>
</protein>
<dbReference type="RefSeq" id="WP_275468187.1">
    <property type="nucleotide sequence ID" value="NZ_CP110232.1"/>
</dbReference>
<dbReference type="Gene3D" id="3.40.50.300">
    <property type="entry name" value="P-loop containing nucleotide triphosphate hydrolases"/>
    <property type="match status" value="1"/>
</dbReference>
<organism evidence="2 3">
    <name type="scientific">Vagococcus intermedius</name>
    <dbReference type="NCBI Taxonomy" id="2991418"/>
    <lineage>
        <taxon>Bacteria</taxon>
        <taxon>Bacillati</taxon>
        <taxon>Bacillota</taxon>
        <taxon>Bacilli</taxon>
        <taxon>Lactobacillales</taxon>
        <taxon>Enterococcaceae</taxon>
        <taxon>Vagococcus</taxon>
    </lineage>
</organism>
<proteinExistence type="predicted"/>
<keyword evidence="3" id="KW-1185">Reference proteome</keyword>
<accession>A0AAF0CSW7</accession>
<dbReference type="Proteomes" id="UP001179647">
    <property type="component" value="Chromosome"/>
</dbReference>